<proteinExistence type="inferred from homology"/>
<evidence type="ECO:0000259" key="2">
    <source>
        <dbReference type="Pfam" id="PF01844"/>
    </source>
</evidence>
<keyword evidence="4" id="KW-0540">Nuclease</keyword>
<evidence type="ECO:0000259" key="3">
    <source>
        <dbReference type="Pfam" id="PF02720"/>
    </source>
</evidence>
<organism evidence="4 5">
    <name type="scientific">Brachybacterium avium</name>
    <dbReference type="NCBI Taxonomy" id="2017485"/>
    <lineage>
        <taxon>Bacteria</taxon>
        <taxon>Bacillati</taxon>
        <taxon>Actinomycetota</taxon>
        <taxon>Actinomycetes</taxon>
        <taxon>Micrococcales</taxon>
        <taxon>Dermabacteraceae</taxon>
        <taxon>Brachybacterium</taxon>
    </lineage>
</organism>
<evidence type="ECO:0000313" key="5">
    <source>
        <dbReference type="Proteomes" id="UP000198398"/>
    </source>
</evidence>
<dbReference type="Pfam" id="PF02720">
    <property type="entry name" value="DUF222"/>
    <property type="match status" value="1"/>
</dbReference>
<dbReference type="CDD" id="cd00085">
    <property type="entry name" value="HNHc"/>
    <property type="match status" value="1"/>
</dbReference>
<evidence type="ECO:0000313" key="4">
    <source>
        <dbReference type="EMBL" id="ASK64558.1"/>
    </source>
</evidence>
<dbReference type="Proteomes" id="UP000198398">
    <property type="component" value="Chromosome"/>
</dbReference>
<dbReference type="InterPro" id="IPR002711">
    <property type="entry name" value="HNH"/>
</dbReference>
<accession>A0A220U8U4</accession>
<keyword evidence="5" id="KW-1185">Reference proteome</keyword>
<evidence type="ECO:0000256" key="1">
    <source>
        <dbReference type="ARBA" id="ARBA00023450"/>
    </source>
</evidence>
<dbReference type="InterPro" id="IPR003870">
    <property type="entry name" value="DUF222"/>
</dbReference>
<gene>
    <name evidence="4" type="ORF">CFK39_00405</name>
</gene>
<dbReference type="GO" id="GO:0008270">
    <property type="term" value="F:zinc ion binding"/>
    <property type="evidence" value="ECO:0007669"/>
    <property type="project" value="InterPro"/>
</dbReference>
<dbReference type="OrthoDB" id="3261064at2"/>
<dbReference type="GO" id="GO:0003676">
    <property type="term" value="F:nucleic acid binding"/>
    <property type="evidence" value="ECO:0007669"/>
    <property type="project" value="InterPro"/>
</dbReference>
<dbReference type="InterPro" id="IPR003615">
    <property type="entry name" value="HNH_nuc"/>
</dbReference>
<keyword evidence="4" id="KW-0255">Endonuclease</keyword>
<reference evidence="5" key="1">
    <citation type="submission" date="2017-07" db="EMBL/GenBank/DDBJ databases">
        <title>Brachybacterium sp. VR2415.</title>
        <authorList>
            <person name="Tak E.J."/>
            <person name="Bae J.-W."/>
        </authorList>
    </citation>
    <scope>NUCLEOTIDE SEQUENCE [LARGE SCALE GENOMIC DNA]</scope>
    <source>
        <strain evidence="5">VR2415</strain>
    </source>
</reference>
<feature type="domain" description="HNH" evidence="2">
    <location>
        <begin position="371"/>
        <end position="416"/>
    </location>
</feature>
<keyword evidence="4" id="KW-0378">Hydrolase</keyword>
<comment type="similarity">
    <text evidence="1">Belongs to the Rv1128c/1148c/1588c/1702c/1945/3466 family.</text>
</comment>
<dbReference type="KEGG" id="brv:CFK39_00405"/>
<dbReference type="GO" id="GO:0004519">
    <property type="term" value="F:endonuclease activity"/>
    <property type="evidence" value="ECO:0007669"/>
    <property type="project" value="UniProtKB-KW"/>
</dbReference>
<protein>
    <submittedName>
        <fullName evidence="4">HNH endonuclease</fullName>
    </submittedName>
</protein>
<name>A0A220U8U4_9MICO</name>
<dbReference type="EMBL" id="CP022316">
    <property type="protein sequence ID" value="ASK64558.1"/>
    <property type="molecule type" value="Genomic_DNA"/>
</dbReference>
<feature type="domain" description="DUF222" evidence="3">
    <location>
        <begin position="55"/>
        <end position="362"/>
    </location>
</feature>
<dbReference type="AlphaFoldDB" id="A0A220U8U4"/>
<dbReference type="Pfam" id="PF01844">
    <property type="entry name" value="HNH"/>
    <property type="match status" value="1"/>
</dbReference>
<dbReference type="RefSeq" id="WP_089063807.1">
    <property type="nucleotide sequence ID" value="NZ_CP022316.1"/>
</dbReference>
<sequence length="490" mass="53518">MGDLRDGANVPFDEDATGEVSSRAELSVDALSEPTPAAPVLPPHLRPVHAASIQESRRLAARFTALAPSFHDPESEDYDADAAEAEILSAALALRCTRAVADRILRDAHIALTQLPLTLARLECGEFPAAWFDRILRRTRHLTARQMAFVDAAASCWPATSTTEQFHHRLSRLLGRLESQQETPAHLTPEGRRRVELLPTRDDGIGCLRVVGPAPEILALAQRLDSAARAIQAAQRRAFEAGETPPLDPRGTVAGTATPASLALLQYDLLGGAAFGTDGVQVPQPRFRLNVTVPVLTLLGGSQEPGMLEGTTPIPASMARELAGASETWHRVLTDPCSGAFLALPATRYTPTRAMLEHLRLRNTTCAVPGCTRPTSWASEADHIEEYDHGDPEHGGLTEIENLHLLCWQHHRAKTAGLLDPTRLPSTPGLPGRTTWSIRDRASVIVHDNEDLATPHTTEALMDSWTRYQARLESRRRALERRKNPPPPPY</sequence>